<organism evidence="1">
    <name type="scientific">Desulfobacca acetoxidans</name>
    <dbReference type="NCBI Taxonomy" id="60893"/>
    <lineage>
        <taxon>Bacteria</taxon>
        <taxon>Pseudomonadati</taxon>
        <taxon>Thermodesulfobacteriota</taxon>
        <taxon>Desulfobaccia</taxon>
        <taxon>Desulfobaccales</taxon>
        <taxon>Desulfobaccaceae</taxon>
        <taxon>Desulfobacca</taxon>
    </lineage>
</organism>
<protein>
    <recommendedName>
        <fullName evidence="2">Protein kinase domain-containing protein</fullName>
    </recommendedName>
</protein>
<name>A0A7C5AN83_9BACT</name>
<sequence length="104" mass="11305">MQLPPGSLSNSHYLLEKVLGQRGFGLPYLAEALTLKAAVTIKDFLPLKVGPRRAGQSHITLYGGEARDRSPDKLHLTMAGPVKLLDFGAARYFWENSPIASPSS</sequence>
<evidence type="ECO:0000313" key="1">
    <source>
        <dbReference type="EMBL" id="HGZ12728.1"/>
    </source>
</evidence>
<reference evidence="1" key="1">
    <citation type="journal article" date="2020" name="mSystems">
        <title>Genome- and Community-Level Interaction Insights into Carbon Utilization and Element Cycling Functions of Hydrothermarchaeota in Hydrothermal Sediment.</title>
        <authorList>
            <person name="Zhou Z."/>
            <person name="Liu Y."/>
            <person name="Xu W."/>
            <person name="Pan J."/>
            <person name="Luo Z.H."/>
            <person name="Li M."/>
        </authorList>
    </citation>
    <scope>NUCLEOTIDE SEQUENCE [LARGE SCALE GENOMIC DNA]</scope>
    <source>
        <strain evidence="1">SpSt-853</strain>
    </source>
</reference>
<proteinExistence type="predicted"/>
<comment type="caution">
    <text evidence="1">The sequence shown here is derived from an EMBL/GenBank/DDBJ whole genome shotgun (WGS) entry which is preliminary data.</text>
</comment>
<accession>A0A7C5AN83</accession>
<evidence type="ECO:0008006" key="2">
    <source>
        <dbReference type="Google" id="ProtNLM"/>
    </source>
</evidence>
<dbReference type="EMBL" id="DTKJ01000074">
    <property type="protein sequence ID" value="HGZ12728.1"/>
    <property type="molecule type" value="Genomic_DNA"/>
</dbReference>
<dbReference type="SUPFAM" id="SSF56112">
    <property type="entry name" value="Protein kinase-like (PK-like)"/>
    <property type="match status" value="1"/>
</dbReference>
<dbReference type="AlphaFoldDB" id="A0A7C5AN83"/>
<dbReference type="InterPro" id="IPR011009">
    <property type="entry name" value="Kinase-like_dom_sf"/>
</dbReference>
<gene>
    <name evidence="1" type="ORF">ENW48_11030</name>
</gene>